<organism evidence="2">
    <name type="scientific">Leptolyngbya boryana CZ1</name>
    <dbReference type="NCBI Taxonomy" id="3060204"/>
    <lineage>
        <taxon>Bacteria</taxon>
        <taxon>Bacillati</taxon>
        <taxon>Cyanobacteriota</taxon>
        <taxon>Cyanophyceae</taxon>
        <taxon>Leptolyngbyales</taxon>
        <taxon>Leptolyngbyaceae</taxon>
        <taxon>Leptolyngbya group</taxon>
        <taxon>Leptolyngbya</taxon>
    </lineage>
</organism>
<gene>
    <name evidence="2" type="ORF">Q2T42_16170</name>
</gene>
<evidence type="ECO:0000259" key="1">
    <source>
        <dbReference type="Pfam" id="PF00535"/>
    </source>
</evidence>
<keyword evidence="2" id="KW-0328">Glycosyltransferase</keyword>
<dbReference type="EC" id="2.4.-.-" evidence="2"/>
<protein>
    <submittedName>
        <fullName evidence="2">Glycosyltransferase family A protein</fullName>
        <ecNumber evidence="2">2.4.-.-</ecNumber>
    </submittedName>
</protein>
<sequence>MSSLVSILIPAYNAADWIAQTIQSALEQTWSDTEIIIVDDGSSDRTLEIAKTFASSKVRVLTQANQGATAARNHALRLAQGDYIQFLDADDLIAPDKIEQQLKLLQTSPPNCIASGSWARFYRDPATATFKPEPLWQDMEPVDWLVCAWNGHWMMHPAAWLVPRSIAEAAGLWDETLSLNDDGEYFCRVVLASRFVKFCAEAKSYYRSGIPGSLSDWKSDAAYASAYRVIEQCSQQILHYEDSSRTREVCATLFQRFIYETYPAVPILRQQAQQQVQNLGGTPLKPTGSPMFQRLSSLMGWRMAKWIQQLLYQSGYRLQKRNSTAITQPSVS</sequence>
<reference evidence="2" key="1">
    <citation type="journal article" date="2023" name="Plants (Basel)">
        <title>Genomic Analysis of Leptolyngbya boryana CZ1 Reveals Efficient Carbon Fixation Modules.</title>
        <authorList>
            <person name="Bai X."/>
            <person name="Wang H."/>
            <person name="Cheng W."/>
            <person name="Wang J."/>
            <person name="Ma M."/>
            <person name="Hu H."/>
            <person name="Song Z."/>
            <person name="Ma H."/>
            <person name="Fan Y."/>
            <person name="Du C."/>
            <person name="Xu J."/>
        </authorList>
    </citation>
    <scope>NUCLEOTIDE SEQUENCE</scope>
    <source>
        <strain evidence="2">CZ1</strain>
    </source>
</reference>
<dbReference type="RefSeq" id="WP_316425699.1">
    <property type="nucleotide sequence ID" value="NZ_CP130144.1"/>
</dbReference>
<reference evidence="2" key="2">
    <citation type="submission" date="2023-07" db="EMBL/GenBank/DDBJ databases">
        <authorList>
            <person name="Bai X.-H."/>
            <person name="Wang H.-H."/>
            <person name="Wang J."/>
            <person name="Ma M.-Y."/>
            <person name="Hu H.-H."/>
            <person name="Song Z.-L."/>
            <person name="Ma H.-G."/>
            <person name="Fan Y."/>
            <person name="Du C.-Y."/>
            <person name="Xu J.-C."/>
        </authorList>
    </citation>
    <scope>NUCLEOTIDE SEQUENCE</scope>
    <source>
        <strain evidence="2">CZ1</strain>
    </source>
</reference>
<dbReference type="Gene3D" id="3.90.550.10">
    <property type="entry name" value="Spore Coat Polysaccharide Biosynthesis Protein SpsA, Chain A"/>
    <property type="match status" value="1"/>
</dbReference>
<dbReference type="PANTHER" id="PTHR43685">
    <property type="entry name" value="GLYCOSYLTRANSFERASE"/>
    <property type="match status" value="1"/>
</dbReference>
<accession>A0AA97ALI7</accession>
<dbReference type="SUPFAM" id="SSF53448">
    <property type="entry name" value="Nucleotide-diphospho-sugar transferases"/>
    <property type="match status" value="1"/>
</dbReference>
<dbReference type="CDD" id="cd00761">
    <property type="entry name" value="Glyco_tranf_GTA_type"/>
    <property type="match status" value="1"/>
</dbReference>
<dbReference type="InterPro" id="IPR001173">
    <property type="entry name" value="Glyco_trans_2-like"/>
</dbReference>
<dbReference type="GO" id="GO:0016757">
    <property type="term" value="F:glycosyltransferase activity"/>
    <property type="evidence" value="ECO:0007669"/>
    <property type="project" value="UniProtKB-KW"/>
</dbReference>
<keyword evidence="2" id="KW-0808">Transferase</keyword>
<dbReference type="InterPro" id="IPR029044">
    <property type="entry name" value="Nucleotide-diphossugar_trans"/>
</dbReference>
<proteinExistence type="predicted"/>
<feature type="domain" description="Glycosyltransferase 2-like" evidence="1">
    <location>
        <begin position="6"/>
        <end position="121"/>
    </location>
</feature>
<name>A0AA97ALI7_LEPBY</name>
<dbReference type="AlphaFoldDB" id="A0AA97ALI7"/>
<evidence type="ECO:0000313" key="2">
    <source>
        <dbReference type="EMBL" id="WNZ43387.1"/>
    </source>
</evidence>
<dbReference type="Pfam" id="PF00535">
    <property type="entry name" value="Glycos_transf_2"/>
    <property type="match status" value="1"/>
</dbReference>
<dbReference type="PANTHER" id="PTHR43685:SF2">
    <property type="entry name" value="GLYCOSYLTRANSFERASE 2-LIKE DOMAIN-CONTAINING PROTEIN"/>
    <property type="match status" value="1"/>
</dbReference>
<dbReference type="InterPro" id="IPR050834">
    <property type="entry name" value="Glycosyltransf_2"/>
</dbReference>
<dbReference type="EMBL" id="CP130144">
    <property type="protein sequence ID" value="WNZ43387.1"/>
    <property type="molecule type" value="Genomic_DNA"/>
</dbReference>